<keyword evidence="3" id="KW-1185">Reference proteome</keyword>
<feature type="region of interest" description="Disordered" evidence="1">
    <location>
        <begin position="44"/>
        <end position="84"/>
    </location>
</feature>
<reference evidence="2" key="1">
    <citation type="submission" date="2022-08" db="EMBL/GenBank/DDBJ databases">
        <authorList>
            <person name="Kallberg Y."/>
            <person name="Tangrot J."/>
            <person name="Rosling A."/>
        </authorList>
    </citation>
    <scope>NUCLEOTIDE SEQUENCE</scope>
    <source>
        <strain evidence="2">Wild A</strain>
    </source>
</reference>
<dbReference type="AlphaFoldDB" id="A0A9W4SD65"/>
<accession>A0A9W4SD65</accession>
<evidence type="ECO:0000313" key="2">
    <source>
        <dbReference type="EMBL" id="CAI2164725.1"/>
    </source>
</evidence>
<gene>
    <name evidence="2" type="ORF">FWILDA_LOCUS1711</name>
</gene>
<evidence type="ECO:0000313" key="3">
    <source>
        <dbReference type="Proteomes" id="UP001153678"/>
    </source>
</evidence>
<feature type="compositionally biased region" description="Polar residues" evidence="1">
    <location>
        <begin position="59"/>
        <end position="77"/>
    </location>
</feature>
<dbReference type="EMBL" id="CAMKVN010000175">
    <property type="protein sequence ID" value="CAI2164725.1"/>
    <property type="molecule type" value="Genomic_DNA"/>
</dbReference>
<proteinExistence type="predicted"/>
<comment type="caution">
    <text evidence="2">The sequence shown here is derived from an EMBL/GenBank/DDBJ whole genome shotgun (WGS) entry which is preliminary data.</text>
</comment>
<sequence length="84" mass="9707">MCLYIAGSSRGKRSRSGELYFNEFQTQFWLRPITRFDIIRDTVMGPQRRQSRNRYAHNPPSQTLNNQRQSPSQSLGEGSSKVGK</sequence>
<evidence type="ECO:0000256" key="1">
    <source>
        <dbReference type="SAM" id="MobiDB-lite"/>
    </source>
</evidence>
<dbReference type="Proteomes" id="UP001153678">
    <property type="component" value="Unassembled WGS sequence"/>
</dbReference>
<name>A0A9W4SD65_9GLOM</name>
<protein>
    <submittedName>
        <fullName evidence="2">19315_t:CDS:1</fullName>
    </submittedName>
</protein>
<organism evidence="2 3">
    <name type="scientific">Funneliformis geosporum</name>
    <dbReference type="NCBI Taxonomy" id="1117311"/>
    <lineage>
        <taxon>Eukaryota</taxon>
        <taxon>Fungi</taxon>
        <taxon>Fungi incertae sedis</taxon>
        <taxon>Mucoromycota</taxon>
        <taxon>Glomeromycotina</taxon>
        <taxon>Glomeromycetes</taxon>
        <taxon>Glomerales</taxon>
        <taxon>Glomeraceae</taxon>
        <taxon>Funneliformis</taxon>
    </lineage>
</organism>